<sequence>MWKKVQDYNFTWHHQERRGAIHLSLEDGREGILNHLSSQDLGSFTALLRDEPLIWYHTTRGDITTHSAPQDEEERD</sequence>
<organism evidence="1 2">
    <name type="scientific">Thiohalomonas denitrificans</name>
    <dbReference type="NCBI Taxonomy" id="415747"/>
    <lineage>
        <taxon>Bacteria</taxon>
        <taxon>Pseudomonadati</taxon>
        <taxon>Pseudomonadota</taxon>
        <taxon>Gammaproteobacteria</taxon>
        <taxon>Thiohalomonadales</taxon>
        <taxon>Thiohalomonadaceae</taxon>
        <taxon>Thiohalomonas</taxon>
    </lineage>
</organism>
<dbReference type="RefSeq" id="WP_092997224.1">
    <property type="nucleotide sequence ID" value="NZ_FMWD01000007.1"/>
</dbReference>
<keyword evidence="2" id="KW-1185">Reference proteome</keyword>
<dbReference type="OrthoDB" id="5796271at2"/>
<reference evidence="1 2" key="1">
    <citation type="submission" date="2016-10" db="EMBL/GenBank/DDBJ databases">
        <authorList>
            <person name="de Groot N.N."/>
        </authorList>
    </citation>
    <scope>NUCLEOTIDE SEQUENCE [LARGE SCALE GENOMIC DNA]</scope>
    <source>
        <strain evidence="1 2">HLD2</strain>
    </source>
</reference>
<evidence type="ECO:0000313" key="2">
    <source>
        <dbReference type="Proteomes" id="UP000199648"/>
    </source>
</evidence>
<gene>
    <name evidence="1" type="ORF">SAMN03097708_02345</name>
</gene>
<name>A0A1G5QLS5_9GAMM</name>
<proteinExistence type="predicted"/>
<protein>
    <submittedName>
        <fullName evidence="1">Uncharacterized protein</fullName>
    </submittedName>
</protein>
<dbReference type="Proteomes" id="UP000199648">
    <property type="component" value="Unassembled WGS sequence"/>
</dbReference>
<dbReference type="AlphaFoldDB" id="A0A1G5QLS5"/>
<dbReference type="EMBL" id="FMWD01000007">
    <property type="protein sequence ID" value="SCZ62794.1"/>
    <property type="molecule type" value="Genomic_DNA"/>
</dbReference>
<accession>A0A1G5QLS5</accession>
<dbReference type="STRING" id="415747.SAMN03097708_02345"/>
<evidence type="ECO:0000313" key="1">
    <source>
        <dbReference type="EMBL" id="SCZ62794.1"/>
    </source>
</evidence>